<proteinExistence type="predicted"/>
<dbReference type="Pfam" id="PF00535">
    <property type="entry name" value="Glycos_transf_2"/>
    <property type="match status" value="1"/>
</dbReference>
<dbReference type="InterPro" id="IPR029044">
    <property type="entry name" value="Nucleotide-diphossugar_trans"/>
</dbReference>
<name>A0A1G2QXM8_9BACT</name>
<keyword evidence="1" id="KW-0812">Transmembrane</keyword>
<dbReference type="AlphaFoldDB" id="A0A1G2QXM8"/>
<dbReference type="Gene3D" id="3.90.550.10">
    <property type="entry name" value="Spore Coat Polysaccharide Biosynthesis Protein SpsA, Chain A"/>
    <property type="match status" value="1"/>
</dbReference>
<comment type="caution">
    <text evidence="3">The sequence shown here is derived from an EMBL/GenBank/DDBJ whole genome shotgun (WGS) entry which is preliminary data.</text>
</comment>
<feature type="transmembrane region" description="Helical" evidence="1">
    <location>
        <begin position="239"/>
        <end position="261"/>
    </location>
</feature>
<dbReference type="InterPro" id="IPR050834">
    <property type="entry name" value="Glycosyltransf_2"/>
</dbReference>
<gene>
    <name evidence="3" type="ORF">A2672_03220</name>
</gene>
<dbReference type="SUPFAM" id="SSF53448">
    <property type="entry name" value="Nucleotide-diphospho-sugar transferases"/>
    <property type="match status" value="1"/>
</dbReference>
<dbReference type="Proteomes" id="UP000178065">
    <property type="component" value="Unassembled WGS sequence"/>
</dbReference>
<evidence type="ECO:0000259" key="2">
    <source>
        <dbReference type="Pfam" id="PF00535"/>
    </source>
</evidence>
<evidence type="ECO:0000313" key="3">
    <source>
        <dbReference type="EMBL" id="OHA65118.1"/>
    </source>
</evidence>
<reference evidence="3 4" key="1">
    <citation type="journal article" date="2016" name="Nat. Commun.">
        <title>Thousands of microbial genomes shed light on interconnected biogeochemical processes in an aquifer system.</title>
        <authorList>
            <person name="Anantharaman K."/>
            <person name="Brown C.T."/>
            <person name="Hug L.A."/>
            <person name="Sharon I."/>
            <person name="Castelle C.J."/>
            <person name="Probst A.J."/>
            <person name="Thomas B.C."/>
            <person name="Singh A."/>
            <person name="Wilkins M.J."/>
            <person name="Karaoz U."/>
            <person name="Brodie E.L."/>
            <person name="Williams K.H."/>
            <person name="Hubbard S.S."/>
            <person name="Banfield J.F."/>
        </authorList>
    </citation>
    <scope>NUCLEOTIDE SEQUENCE [LARGE SCALE GENOMIC DNA]</scope>
</reference>
<organism evidence="3 4">
    <name type="scientific">Candidatus Wildermuthbacteria bacterium RIFCSPHIGHO2_01_FULL_49_22b</name>
    <dbReference type="NCBI Taxonomy" id="1802448"/>
    <lineage>
        <taxon>Bacteria</taxon>
        <taxon>Candidatus Wildermuthiibacteriota</taxon>
    </lineage>
</organism>
<dbReference type="CDD" id="cd00761">
    <property type="entry name" value="Glyco_tranf_GTA_type"/>
    <property type="match status" value="1"/>
</dbReference>
<evidence type="ECO:0000313" key="4">
    <source>
        <dbReference type="Proteomes" id="UP000178065"/>
    </source>
</evidence>
<dbReference type="PANTHER" id="PTHR43685:SF11">
    <property type="entry name" value="GLYCOSYLTRANSFERASE TAGX-RELATED"/>
    <property type="match status" value="1"/>
</dbReference>
<evidence type="ECO:0000256" key="1">
    <source>
        <dbReference type="SAM" id="Phobius"/>
    </source>
</evidence>
<dbReference type="EMBL" id="MHTT01000020">
    <property type="protein sequence ID" value="OHA65118.1"/>
    <property type="molecule type" value="Genomic_DNA"/>
</dbReference>
<keyword evidence="1" id="KW-1133">Transmembrane helix</keyword>
<feature type="domain" description="Glycosyltransferase 2-like" evidence="2">
    <location>
        <begin position="9"/>
        <end position="171"/>
    </location>
</feature>
<sequence length="278" mass="32276">MNRISPKVSVVIPTRNRAHLLKRALESVFRQSYENMEVVVLDDCSEDDTPQVISSFRERYSNLRAFREASGSITKAIQNVTKKAEGKYIARLDDDDFWSDPEKTVVQAAFLEKHPDYVAVGGGVIRVDSRGQERARYLLPETDRDIRRVMLWYIPMPGVVSMYRRSALEEVGGFDVAVIYANDWDIVARLGTVGKLYNFRRYLATYTKEDVRWSPATARRLESAAFLVRRRHRAHYPGFWEGCLFGAVLYLSTFVPFWRVWRPFASRAWNSLRTKFLT</sequence>
<dbReference type="PANTHER" id="PTHR43685">
    <property type="entry name" value="GLYCOSYLTRANSFERASE"/>
    <property type="match status" value="1"/>
</dbReference>
<protein>
    <recommendedName>
        <fullName evidence="2">Glycosyltransferase 2-like domain-containing protein</fullName>
    </recommendedName>
</protein>
<keyword evidence="1" id="KW-0472">Membrane</keyword>
<dbReference type="InterPro" id="IPR001173">
    <property type="entry name" value="Glyco_trans_2-like"/>
</dbReference>
<accession>A0A1G2QXM8</accession>
<dbReference type="STRING" id="1802448.A2672_03220"/>